<feature type="signal peptide" evidence="1">
    <location>
        <begin position="1"/>
        <end position="23"/>
    </location>
</feature>
<organism evidence="2 3">
    <name type="scientific">Methylobacterium radiodurans</name>
    <dbReference type="NCBI Taxonomy" id="2202828"/>
    <lineage>
        <taxon>Bacteria</taxon>
        <taxon>Pseudomonadati</taxon>
        <taxon>Pseudomonadota</taxon>
        <taxon>Alphaproteobacteria</taxon>
        <taxon>Hyphomicrobiales</taxon>
        <taxon>Methylobacteriaceae</taxon>
        <taxon>Methylobacterium</taxon>
    </lineage>
</organism>
<evidence type="ECO:0008006" key="4">
    <source>
        <dbReference type="Google" id="ProtNLM"/>
    </source>
</evidence>
<evidence type="ECO:0000313" key="3">
    <source>
        <dbReference type="Proteomes" id="UP000246058"/>
    </source>
</evidence>
<evidence type="ECO:0000313" key="2">
    <source>
        <dbReference type="EMBL" id="AWN36918.1"/>
    </source>
</evidence>
<proteinExistence type="predicted"/>
<dbReference type="Proteomes" id="UP000246058">
    <property type="component" value="Chromosome"/>
</dbReference>
<feature type="chain" id="PRO_5015917845" description="Large exoprotein involved in heme utilization or adhesion" evidence="1">
    <location>
        <begin position="24"/>
        <end position="128"/>
    </location>
</feature>
<dbReference type="KEGG" id="meti:DK427_15225"/>
<dbReference type="EMBL" id="CP029551">
    <property type="protein sequence ID" value="AWN36918.1"/>
    <property type="molecule type" value="Genomic_DNA"/>
</dbReference>
<name>A0A2U8VU21_9HYPH</name>
<dbReference type="AlphaFoldDB" id="A0A2U8VU21"/>
<sequence length="128" mass="13479">MKHFALAAAVLTLAAAGIGSADAARRSAQVPDRFDGNWSIEVVTESGSCDRAYRYGVRINRGEASYPGGDFQVSGRVAPNGQVRATISNALGSANVVGRLAKDGYGRGTWTASGSSQCRGRWNAERRS</sequence>
<dbReference type="OrthoDB" id="8236492at2"/>
<reference evidence="2 3" key="1">
    <citation type="submission" date="2018-05" db="EMBL/GenBank/DDBJ databases">
        <title>Complete Genome Sequence of Methylobacterium sp. 17Sr1-43.</title>
        <authorList>
            <person name="Srinivasan S."/>
        </authorList>
    </citation>
    <scope>NUCLEOTIDE SEQUENCE [LARGE SCALE GENOMIC DNA]</scope>
    <source>
        <strain evidence="2 3">17Sr1-43</strain>
    </source>
</reference>
<evidence type="ECO:0000256" key="1">
    <source>
        <dbReference type="SAM" id="SignalP"/>
    </source>
</evidence>
<protein>
    <recommendedName>
        <fullName evidence="4">Large exoprotein involved in heme utilization or adhesion</fullName>
    </recommendedName>
</protein>
<accession>A0A2U8VU21</accession>
<keyword evidence="1" id="KW-0732">Signal</keyword>
<dbReference type="RefSeq" id="WP_109952004.1">
    <property type="nucleotide sequence ID" value="NZ_CP029551.1"/>
</dbReference>
<gene>
    <name evidence="2" type="ORF">DK427_15225</name>
</gene>
<keyword evidence="3" id="KW-1185">Reference proteome</keyword>